<dbReference type="OrthoDB" id="335750at2"/>
<dbReference type="InterPro" id="IPR014718">
    <property type="entry name" value="GH-type_carb-bd"/>
</dbReference>
<evidence type="ECO:0000256" key="5">
    <source>
        <dbReference type="ARBA" id="ARBA00022729"/>
    </source>
</evidence>
<dbReference type="InterPro" id="IPR014438">
    <property type="entry name" value="Glucan_biosyn_MdoG/MdoD"/>
</dbReference>
<dbReference type="InterPro" id="IPR013783">
    <property type="entry name" value="Ig-like_fold"/>
</dbReference>
<comment type="pathway">
    <text evidence="2 7">Glycan metabolism; osmoregulated periplasmic glucan (OPG) biosynthesis.</text>
</comment>
<dbReference type="GO" id="GO:0030288">
    <property type="term" value="C:outer membrane-bounded periplasmic space"/>
    <property type="evidence" value="ECO:0007669"/>
    <property type="project" value="TreeGrafter"/>
</dbReference>
<name>A0A843YRM3_9BURK</name>
<evidence type="ECO:0000256" key="6">
    <source>
        <dbReference type="ARBA" id="ARBA00022764"/>
    </source>
</evidence>
<dbReference type="InterPro" id="IPR023704">
    <property type="entry name" value="MdoG_OpgG"/>
</dbReference>
<dbReference type="AlphaFoldDB" id="A0A843YRM3"/>
<comment type="caution">
    <text evidence="9">The sequence shown here is derived from an EMBL/GenBank/DDBJ whole genome shotgun (WGS) entry which is preliminary data.</text>
</comment>
<evidence type="ECO:0000313" key="10">
    <source>
        <dbReference type="Proteomes" id="UP000451565"/>
    </source>
</evidence>
<dbReference type="PANTHER" id="PTHR30504:SF4">
    <property type="entry name" value="GLUCANS BIOSYNTHESIS PROTEIN G"/>
    <property type="match status" value="1"/>
</dbReference>
<reference evidence="9 10" key="1">
    <citation type="submission" date="2019-10" db="EMBL/GenBank/DDBJ databases">
        <title>Glaciimonas soli sp. nov., a psychrophilic bacterium isolated from the forest soil of a high elevation mountain in Taiwan.</title>
        <authorList>
            <person name="Wang L.-T."/>
            <person name="Shieh W.Y."/>
        </authorList>
    </citation>
    <scope>NUCLEOTIDE SEQUENCE [LARGE SCALE GENOMIC DNA]</scope>
    <source>
        <strain evidence="9 10">GS1</strain>
    </source>
</reference>
<evidence type="ECO:0000256" key="1">
    <source>
        <dbReference type="ARBA" id="ARBA00004418"/>
    </source>
</evidence>
<evidence type="ECO:0000256" key="4">
    <source>
        <dbReference type="ARBA" id="ARBA00015376"/>
    </source>
</evidence>
<dbReference type="Proteomes" id="UP000451565">
    <property type="component" value="Unassembled WGS sequence"/>
</dbReference>
<organism evidence="9 10">
    <name type="scientific">Glaciimonas soli</name>
    <dbReference type="NCBI Taxonomy" id="2590999"/>
    <lineage>
        <taxon>Bacteria</taxon>
        <taxon>Pseudomonadati</taxon>
        <taxon>Pseudomonadota</taxon>
        <taxon>Betaproteobacteria</taxon>
        <taxon>Burkholderiales</taxon>
        <taxon>Oxalobacteraceae</taxon>
        <taxon>Glaciimonas</taxon>
    </lineage>
</organism>
<comment type="function">
    <text evidence="7">Involved in the biosynthesis of osmoregulated periplasmic glucans (OPGs).</text>
</comment>
<dbReference type="FunFam" id="2.70.98.10:FF:000001">
    <property type="entry name" value="Glucans biosynthesis protein G"/>
    <property type="match status" value="1"/>
</dbReference>
<sequence>MLGKMIQRGAHHRRAHRRLAVPIAMLLAVVLFGTCAVKSASAFDFDDVALRAKTLAAKDYVKPASNLPKDLASLNGDQYEGIQFRAEKSPWAKPKLPFDIGFYHEGYLFDQQVKINEINGSAVKAMRFDPSDFNYGDNKLDVRQLRALGFAGFRLNYPINTARYKDEVVSFLGASYFRALGKDQQYGLSARGLAIDTGLNSGEEFPQFVEFWVEKPKATDKQLTVYALLNSRRVTGAYRFIVKPGVETVMDVKAQLYLRESVSKLGIAPLTSMFFFGENQRSQVEDYRPEVHDSDGLLVASKNGEWIWRPLVNPKRLLVTSYALNNPVGFGLMQRDRDFKDYQDLQAHYEDRPSVWVQPKGNWGAGRVELVQIPTPDETNDNIVAYWVPNVMPKVGQAMNVEYSLSWQKNAEPRPPLAWVTQTRRGNNNASNTTQRKVESSNVAITLMVDFDGPSLKKLPASVAPEAVVSVDDNGKLLSVNMVKNDAAGGWRMEVKVRRNEENKPVELRGFLRDHGTTLSETWSYILPPN</sequence>
<dbReference type="UniPathway" id="UPA00637"/>
<dbReference type="EMBL" id="WINI01000007">
    <property type="protein sequence ID" value="MQR01770.1"/>
    <property type="molecule type" value="Genomic_DNA"/>
</dbReference>
<evidence type="ECO:0000256" key="7">
    <source>
        <dbReference type="HAMAP-Rule" id="MF_01069"/>
    </source>
</evidence>
<evidence type="ECO:0000313" key="9">
    <source>
        <dbReference type="EMBL" id="MQR01770.1"/>
    </source>
</evidence>
<proteinExistence type="inferred from homology"/>
<dbReference type="InterPro" id="IPR007444">
    <property type="entry name" value="Glucan_biosyn_MdoG_C"/>
</dbReference>
<dbReference type="GO" id="GO:0030246">
    <property type="term" value="F:carbohydrate binding"/>
    <property type="evidence" value="ECO:0007669"/>
    <property type="project" value="InterPro"/>
</dbReference>
<protein>
    <recommendedName>
        <fullName evidence="4 7">Glucans biosynthesis protein G</fullName>
    </recommendedName>
</protein>
<evidence type="ECO:0000259" key="8">
    <source>
        <dbReference type="Pfam" id="PF04349"/>
    </source>
</evidence>
<keyword evidence="6 7" id="KW-0574">Periplasm</keyword>
<dbReference type="HAMAP" id="MF_01069">
    <property type="entry name" value="MdoG_OpgG"/>
    <property type="match status" value="1"/>
</dbReference>
<dbReference type="RefSeq" id="WP_153235361.1">
    <property type="nucleotide sequence ID" value="NZ_WINI01000007.1"/>
</dbReference>
<keyword evidence="5 7" id="KW-0732">Signal</keyword>
<dbReference type="GO" id="GO:0051274">
    <property type="term" value="P:beta-glucan biosynthetic process"/>
    <property type="evidence" value="ECO:0007669"/>
    <property type="project" value="TreeGrafter"/>
</dbReference>
<dbReference type="Gene3D" id="2.60.40.10">
    <property type="entry name" value="Immunoglobulins"/>
    <property type="match status" value="1"/>
</dbReference>
<dbReference type="PANTHER" id="PTHR30504">
    <property type="entry name" value="GLUCANS BIOSYNTHESIS PROTEIN"/>
    <property type="match status" value="1"/>
</dbReference>
<gene>
    <name evidence="9" type="primary">mdoG</name>
    <name evidence="7 9" type="synonym">opgG</name>
    <name evidence="9" type="ORF">GEV47_13910</name>
</gene>
<dbReference type="SUPFAM" id="SSF81296">
    <property type="entry name" value="E set domains"/>
    <property type="match status" value="1"/>
</dbReference>
<dbReference type="SUPFAM" id="SSF74650">
    <property type="entry name" value="Galactose mutarotase-like"/>
    <property type="match status" value="1"/>
</dbReference>
<dbReference type="GO" id="GO:0003824">
    <property type="term" value="F:catalytic activity"/>
    <property type="evidence" value="ECO:0007669"/>
    <property type="project" value="InterPro"/>
</dbReference>
<dbReference type="PIRSF" id="PIRSF006281">
    <property type="entry name" value="MdoG"/>
    <property type="match status" value="1"/>
</dbReference>
<evidence type="ECO:0000256" key="3">
    <source>
        <dbReference type="ARBA" id="ARBA00009284"/>
    </source>
</evidence>
<keyword evidence="10" id="KW-1185">Reference proteome</keyword>
<comment type="similarity">
    <text evidence="3 7">Belongs to the OpgD/OpgG family.</text>
</comment>
<evidence type="ECO:0000256" key="2">
    <source>
        <dbReference type="ARBA" id="ARBA00005001"/>
    </source>
</evidence>
<dbReference type="Pfam" id="PF04349">
    <property type="entry name" value="MdoG"/>
    <property type="match status" value="1"/>
</dbReference>
<accession>A0A843YRM3</accession>
<feature type="domain" description="Glucan biosynthesis periplasmic MdoG C-terminal" evidence="8">
    <location>
        <begin position="43"/>
        <end position="525"/>
    </location>
</feature>
<dbReference type="InterPro" id="IPR014756">
    <property type="entry name" value="Ig_E-set"/>
</dbReference>
<dbReference type="InterPro" id="IPR011013">
    <property type="entry name" value="Gal_mutarotase_sf_dom"/>
</dbReference>
<dbReference type="Gene3D" id="2.70.98.10">
    <property type="match status" value="1"/>
</dbReference>
<comment type="subcellular location">
    <subcellularLocation>
        <location evidence="1 7">Periplasm</location>
    </subcellularLocation>
</comment>